<reference evidence="3" key="1">
    <citation type="submission" date="2021-02" db="EMBL/GenBank/DDBJ databases">
        <authorList>
            <person name="Nowell W R."/>
        </authorList>
    </citation>
    <scope>NUCLEOTIDE SEQUENCE</scope>
</reference>
<evidence type="ECO:0000313" key="4">
    <source>
        <dbReference type="EMBL" id="CAF1938153.1"/>
    </source>
</evidence>
<evidence type="ECO:0000313" key="3">
    <source>
        <dbReference type="EMBL" id="CAF1611405.1"/>
    </source>
</evidence>
<dbReference type="Proteomes" id="UP000676336">
    <property type="component" value="Unassembled WGS sequence"/>
</dbReference>
<dbReference type="OrthoDB" id="10051968at2759"/>
<keyword evidence="1" id="KW-0812">Transmembrane</keyword>
<protein>
    <submittedName>
        <fullName evidence="3">Uncharacterized protein</fullName>
    </submittedName>
</protein>
<dbReference type="EMBL" id="CAJNRE010001292">
    <property type="protein sequence ID" value="CAF1938153.1"/>
    <property type="molecule type" value="Genomic_DNA"/>
</dbReference>
<dbReference type="EMBL" id="CAJNOV010017689">
    <property type="protein sequence ID" value="CAF1611405.1"/>
    <property type="molecule type" value="Genomic_DNA"/>
</dbReference>
<keyword evidence="1" id="KW-0472">Membrane</keyword>
<sequence>MSLPPQRYASAGRYPVRGPTFIPRAPAPVGGSGANSGVLGLIGGLAAPILCLGCLATMAILGLFATMIGAASYMNGIQSQLRKTIQGAGTTIELNILVLMCALLCSIYVLTKHRRGAVISC</sequence>
<dbReference type="Proteomes" id="UP000663834">
    <property type="component" value="Unassembled WGS sequence"/>
</dbReference>
<dbReference type="Proteomes" id="UP000663824">
    <property type="component" value="Unassembled WGS sequence"/>
</dbReference>
<gene>
    <name evidence="3" type="ORF">CJN711_LOCUS36552</name>
    <name evidence="2" type="ORF">KQP761_LOCUS11287</name>
    <name evidence="4" type="ORF">MBJ925_LOCUS5193</name>
    <name evidence="5" type="ORF">SMN809_LOCUS42933</name>
</gene>
<organism evidence="3 6">
    <name type="scientific">Rotaria magnacalcarata</name>
    <dbReference type="NCBI Taxonomy" id="392030"/>
    <lineage>
        <taxon>Eukaryota</taxon>
        <taxon>Metazoa</taxon>
        <taxon>Spiralia</taxon>
        <taxon>Gnathifera</taxon>
        <taxon>Rotifera</taxon>
        <taxon>Eurotatoria</taxon>
        <taxon>Bdelloidea</taxon>
        <taxon>Philodinida</taxon>
        <taxon>Philodinidae</taxon>
        <taxon>Rotaria</taxon>
    </lineage>
</organism>
<feature type="transmembrane region" description="Helical" evidence="1">
    <location>
        <begin position="45"/>
        <end position="71"/>
    </location>
</feature>
<keyword evidence="1" id="KW-1133">Transmembrane helix</keyword>
<feature type="transmembrane region" description="Helical" evidence="1">
    <location>
        <begin position="92"/>
        <end position="110"/>
    </location>
</feature>
<comment type="caution">
    <text evidence="3">The sequence shown here is derived from an EMBL/GenBank/DDBJ whole genome shotgun (WGS) entry which is preliminary data.</text>
</comment>
<dbReference type="EMBL" id="CAJNOW010005003">
    <property type="protein sequence ID" value="CAF1436308.1"/>
    <property type="molecule type" value="Genomic_DNA"/>
</dbReference>
<dbReference type="EMBL" id="CAJOBI010125225">
    <property type="protein sequence ID" value="CAF4697867.1"/>
    <property type="molecule type" value="Genomic_DNA"/>
</dbReference>
<evidence type="ECO:0000313" key="6">
    <source>
        <dbReference type="Proteomes" id="UP000663855"/>
    </source>
</evidence>
<evidence type="ECO:0000313" key="5">
    <source>
        <dbReference type="EMBL" id="CAF4697867.1"/>
    </source>
</evidence>
<dbReference type="AlphaFoldDB" id="A0A816BNI3"/>
<evidence type="ECO:0000256" key="1">
    <source>
        <dbReference type="SAM" id="Phobius"/>
    </source>
</evidence>
<dbReference type="Proteomes" id="UP000663855">
    <property type="component" value="Unassembled WGS sequence"/>
</dbReference>
<accession>A0A816BNI3</accession>
<proteinExistence type="predicted"/>
<evidence type="ECO:0000313" key="2">
    <source>
        <dbReference type="EMBL" id="CAF1436308.1"/>
    </source>
</evidence>
<name>A0A816BNI3_9BILA</name>